<name>A0AAX6MY84_9PEZI</name>
<dbReference type="AlphaFoldDB" id="A0AAX6MY84"/>
<feature type="transmembrane region" description="Helical" evidence="2">
    <location>
        <begin position="237"/>
        <end position="259"/>
    </location>
</feature>
<gene>
    <name evidence="3" type="ORF">Daesc_000362</name>
</gene>
<keyword evidence="2" id="KW-1133">Transmembrane helix</keyword>
<feature type="transmembrane region" description="Helical" evidence="2">
    <location>
        <begin position="137"/>
        <end position="157"/>
    </location>
</feature>
<accession>A0AAX6MY84</accession>
<feature type="region of interest" description="Disordered" evidence="1">
    <location>
        <begin position="59"/>
        <end position="100"/>
    </location>
</feature>
<dbReference type="Pfam" id="PF11374">
    <property type="entry name" value="DUF3176"/>
    <property type="match status" value="1"/>
</dbReference>
<evidence type="ECO:0000313" key="4">
    <source>
        <dbReference type="Proteomes" id="UP001369815"/>
    </source>
</evidence>
<organism evidence="3 4">
    <name type="scientific">Daldinia eschscholtzii</name>
    <dbReference type="NCBI Taxonomy" id="292717"/>
    <lineage>
        <taxon>Eukaryota</taxon>
        <taxon>Fungi</taxon>
        <taxon>Dikarya</taxon>
        <taxon>Ascomycota</taxon>
        <taxon>Pezizomycotina</taxon>
        <taxon>Sordariomycetes</taxon>
        <taxon>Xylariomycetidae</taxon>
        <taxon>Xylariales</taxon>
        <taxon>Hypoxylaceae</taxon>
        <taxon>Daldinia</taxon>
    </lineage>
</organism>
<evidence type="ECO:0000256" key="1">
    <source>
        <dbReference type="SAM" id="MobiDB-lite"/>
    </source>
</evidence>
<keyword evidence="2" id="KW-0472">Membrane</keyword>
<evidence type="ECO:0000313" key="3">
    <source>
        <dbReference type="EMBL" id="KAK6957575.1"/>
    </source>
</evidence>
<keyword evidence="4" id="KW-1185">Reference proteome</keyword>
<comment type="caution">
    <text evidence="3">The sequence shown here is derived from an EMBL/GenBank/DDBJ whole genome shotgun (WGS) entry which is preliminary data.</text>
</comment>
<feature type="transmembrane region" description="Helical" evidence="2">
    <location>
        <begin position="646"/>
        <end position="668"/>
    </location>
</feature>
<protein>
    <submittedName>
        <fullName evidence="3">Uncharacterized protein</fullName>
    </submittedName>
</protein>
<sequence length="732" mass="81476">MENVPHSESRSNEAHNIGAQSEYYDYSFNSGHTSYVSYTGRSDGTFEYQPVHGDLGEAQAQAQAHEPVSSPAPTPYYTQDKTGTSFPTISSKSISQPPSEHHTQFEYAGAEEPFLLTPSKSKPQIISTRGHNWNLEIGALVVSFGALAALIALLIYVNGRPLSDWKGSVSVNVVISGLGAVSRTSLGFAISSCLGQAKWNWFKRRPDNLVAFDRFDEASRGPWGSLWLIIWLRIRHWVAIGAVVTILLLAFEPFLQAVISFPGQSDPSADSSMIQLSRSENLDVGSYTGDPSTGVGAIELTPSNISLSIDPFESIPDLGMLSSFNSGFYNSSNREKPTTSFTCPTANCTWPVFTSLAVCSSCSNVTDHLKRFHEYGVNKGTLSSNTKSVTANFTVNSLPSVNLSNPADIDLDEGKTLFSLVAFMSATRITDPKLTLAYQNLTTMITAVEVLRAAEDYEMGNLIWDKTPVTATECALYFCANAYDSAVEKGILTEKIVGSWAERDFDSYRNLSDIKHFDDYEKWNNHSLYSQSGDFQRSDLVLYIPDEDIEKHDLPQDVKRRFNLTENTIGSTVRFVNENLLNQVMTWPVGLNTEAVPVAQALYQSKDLSATFDQVAWTVSNWMRDISKVKAPGIGQEWVIHIRVNWYYMILPLITMAFGFLFCVWTIMETHRLHLDPWKTNMIATLTHSVDVQTRAQLRDADKEGYLKKSVRAMTVKFEDIGHGLELRTKQA</sequence>
<dbReference type="PANTHER" id="PTHR35394">
    <property type="entry name" value="DUF3176 DOMAIN-CONTAINING PROTEIN"/>
    <property type="match status" value="1"/>
</dbReference>
<dbReference type="Proteomes" id="UP001369815">
    <property type="component" value="Unassembled WGS sequence"/>
</dbReference>
<reference evidence="3 4" key="1">
    <citation type="journal article" date="2024" name="Front Chem Biol">
        <title>Unveiling the potential of Daldinia eschscholtzii MFLUCC 19-0629 through bioactivity and bioinformatics studies for enhanced sustainable agriculture production.</title>
        <authorList>
            <person name="Brooks S."/>
            <person name="Weaver J.A."/>
            <person name="Klomchit A."/>
            <person name="Alharthi S.A."/>
            <person name="Onlamun T."/>
            <person name="Nurani R."/>
            <person name="Vong T.K."/>
            <person name="Alberti F."/>
            <person name="Greco C."/>
        </authorList>
    </citation>
    <scope>NUCLEOTIDE SEQUENCE [LARGE SCALE GENOMIC DNA]</scope>
    <source>
        <strain evidence="3">MFLUCC 19-0629</strain>
    </source>
</reference>
<dbReference type="EMBL" id="JBANMG010000001">
    <property type="protein sequence ID" value="KAK6957575.1"/>
    <property type="molecule type" value="Genomic_DNA"/>
</dbReference>
<feature type="transmembrane region" description="Helical" evidence="2">
    <location>
        <begin position="169"/>
        <end position="195"/>
    </location>
</feature>
<dbReference type="InterPro" id="IPR021514">
    <property type="entry name" value="DUF3176"/>
</dbReference>
<dbReference type="PANTHER" id="PTHR35394:SF5">
    <property type="entry name" value="DUF3176 DOMAIN-CONTAINING PROTEIN"/>
    <property type="match status" value="1"/>
</dbReference>
<evidence type="ECO:0000256" key="2">
    <source>
        <dbReference type="SAM" id="Phobius"/>
    </source>
</evidence>
<keyword evidence="2" id="KW-0812">Transmembrane</keyword>
<proteinExistence type="predicted"/>
<feature type="compositionally biased region" description="Polar residues" evidence="1">
    <location>
        <begin position="76"/>
        <end position="98"/>
    </location>
</feature>